<dbReference type="Proteomes" id="UP000789366">
    <property type="component" value="Unassembled WGS sequence"/>
</dbReference>
<dbReference type="EMBL" id="CAJVPW010042124">
    <property type="protein sequence ID" value="CAG8749671.1"/>
    <property type="molecule type" value="Genomic_DNA"/>
</dbReference>
<evidence type="ECO:0000313" key="1">
    <source>
        <dbReference type="EMBL" id="CAG8749671.1"/>
    </source>
</evidence>
<sequence>TVKEHASSDQYIDAIRLETAKKITDEASAKSMQKSKAYVIDVLKIVYSLVREDIPLLKFSHFVSIIK</sequence>
<organism evidence="1 2">
    <name type="scientific">Cetraspora pellucida</name>
    <dbReference type="NCBI Taxonomy" id="1433469"/>
    <lineage>
        <taxon>Eukaryota</taxon>
        <taxon>Fungi</taxon>
        <taxon>Fungi incertae sedis</taxon>
        <taxon>Mucoromycota</taxon>
        <taxon>Glomeromycotina</taxon>
        <taxon>Glomeromycetes</taxon>
        <taxon>Diversisporales</taxon>
        <taxon>Gigasporaceae</taxon>
        <taxon>Cetraspora</taxon>
    </lineage>
</organism>
<gene>
    <name evidence="1" type="ORF">SPELUC_LOCUS14402</name>
</gene>
<proteinExistence type="predicted"/>
<keyword evidence="2" id="KW-1185">Reference proteome</keyword>
<protein>
    <submittedName>
        <fullName evidence="1">17916_t:CDS:1</fullName>
    </submittedName>
</protein>
<name>A0ACA9QEU5_9GLOM</name>
<evidence type="ECO:0000313" key="2">
    <source>
        <dbReference type="Proteomes" id="UP000789366"/>
    </source>
</evidence>
<accession>A0ACA9QEU5</accession>
<reference evidence="1" key="1">
    <citation type="submission" date="2021-06" db="EMBL/GenBank/DDBJ databases">
        <authorList>
            <person name="Kallberg Y."/>
            <person name="Tangrot J."/>
            <person name="Rosling A."/>
        </authorList>
    </citation>
    <scope>NUCLEOTIDE SEQUENCE</scope>
    <source>
        <strain evidence="1">28 12/20/2015</strain>
    </source>
</reference>
<comment type="caution">
    <text evidence="1">The sequence shown here is derived from an EMBL/GenBank/DDBJ whole genome shotgun (WGS) entry which is preliminary data.</text>
</comment>
<feature type="non-terminal residue" evidence="1">
    <location>
        <position position="1"/>
    </location>
</feature>